<feature type="transmembrane region" description="Helical" evidence="1">
    <location>
        <begin position="54"/>
        <end position="75"/>
    </location>
</feature>
<comment type="caution">
    <text evidence="2">The sequence shown here is derived from an EMBL/GenBank/DDBJ whole genome shotgun (WGS) entry which is preliminary data.</text>
</comment>
<dbReference type="Proteomes" id="UP000004605">
    <property type="component" value="Unassembled WGS sequence"/>
</dbReference>
<keyword evidence="1" id="KW-0472">Membrane</keyword>
<keyword evidence="1" id="KW-1133">Transmembrane helix</keyword>
<dbReference type="AlphaFoldDB" id="F9RX02"/>
<protein>
    <submittedName>
        <fullName evidence="2">Uncharacterized protein</fullName>
    </submittedName>
</protein>
<accession>F9RX02</accession>
<name>F9RX02_9VIBR</name>
<organism evidence="2 3">
    <name type="scientific">Vibrio ichthyoenteri ATCC 700023</name>
    <dbReference type="NCBI Taxonomy" id="870968"/>
    <lineage>
        <taxon>Bacteria</taxon>
        <taxon>Pseudomonadati</taxon>
        <taxon>Pseudomonadota</taxon>
        <taxon>Gammaproteobacteria</taxon>
        <taxon>Vibrionales</taxon>
        <taxon>Vibrionaceae</taxon>
        <taxon>Vibrio</taxon>
    </lineage>
</organism>
<keyword evidence="3" id="KW-1185">Reference proteome</keyword>
<dbReference type="EMBL" id="AFWF01000007">
    <property type="protein sequence ID" value="EGU48916.1"/>
    <property type="molecule type" value="Genomic_DNA"/>
</dbReference>
<feature type="transmembrane region" description="Helical" evidence="1">
    <location>
        <begin position="12"/>
        <end position="34"/>
    </location>
</feature>
<feature type="non-terminal residue" evidence="2">
    <location>
        <position position="1"/>
    </location>
</feature>
<evidence type="ECO:0000313" key="3">
    <source>
        <dbReference type="Proteomes" id="UP000004605"/>
    </source>
</evidence>
<evidence type="ECO:0000313" key="2">
    <source>
        <dbReference type="EMBL" id="EGU48916.1"/>
    </source>
</evidence>
<reference evidence="2 3" key="1">
    <citation type="journal article" date="2012" name="Int. J. Syst. Evol. Microbiol.">
        <title>Vibrio caribbeanicus sp. nov., isolated from the marine sponge Scleritoderma cyanea.</title>
        <authorList>
            <person name="Hoffmann M."/>
            <person name="Monday S.R."/>
            <person name="Allard M.W."/>
            <person name="Strain E.A."/>
            <person name="Whittaker P."/>
            <person name="Naum M."/>
            <person name="McCarthy P.J."/>
            <person name="Lopez J.V."/>
            <person name="Fischer M."/>
            <person name="Brown E.W."/>
        </authorList>
    </citation>
    <scope>NUCLEOTIDE SEQUENCE [LARGE SCALE GENOMIC DNA]</scope>
    <source>
        <strain evidence="2 3">ATCC 700023</strain>
    </source>
</reference>
<dbReference type="RefSeq" id="WP_006710406.1">
    <property type="nucleotide sequence ID" value="NZ_AFWF01000007.1"/>
</dbReference>
<evidence type="ECO:0000256" key="1">
    <source>
        <dbReference type="SAM" id="Phobius"/>
    </source>
</evidence>
<sequence>LLLLLLLFESRLFFAFLLLATAFAFLFLASQFSIPFLSNKTKVSLKRQSVSFDGLYLPPLFPLLDCLFMMAYKLFQSLAIESAR</sequence>
<proteinExistence type="predicted"/>
<keyword evidence="1" id="KW-0812">Transmembrane</keyword>
<gene>
    <name evidence="2" type="ORF">VII00023_13942</name>
</gene>